<keyword evidence="1" id="KW-0597">Phosphoprotein</keyword>
<dbReference type="OrthoDB" id="5768548at2"/>
<dbReference type="SUPFAM" id="SSF52172">
    <property type="entry name" value="CheY-like"/>
    <property type="match status" value="1"/>
</dbReference>
<dbReference type="STRING" id="1117647.M5M_00460"/>
<evidence type="ECO:0000256" key="1">
    <source>
        <dbReference type="PROSITE-ProRule" id="PRU00169"/>
    </source>
</evidence>
<feature type="domain" description="Response regulatory" evidence="2">
    <location>
        <begin position="13"/>
        <end position="130"/>
    </location>
</feature>
<organism evidence="3 4">
    <name type="scientific">Simiduia agarivorans (strain DSM 21679 / JCM 13881 / BCRC 17597 / SA1)</name>
    <dbReference type="NCBI Taxonomy" id="1117647"/>
    <lineage>
        <taxon>Bacteria</taxon>
        <taxon>Pseudomonadati</taxon>
        <taxon>Pseudomonadota</taxon>
        <taxon>Gammaproteobacteria</taxon>
        <taxon>Cellvibrionales</taxon>
        <taxon>Cellvibrionaceae</taxon>
        <taxon>Simiduia</taxon>
    </lineage>
</organism>
<sequence length="141" mass="15696">MDAALAKQLSKRRVLIIDDMDSIRNVESACVKQLGFNHVEAVSNGKLALDHIQNNTVDIIICDWDMPQVNGLDVLKALRVMPGHKTTPFIMVTGTHDEEQVKQAVAAGVTDYLVKPFQPNQLAYRVLRCLKSLMSKPDTPQ</sequence>
<dbReference type="SMART" id="SM00448">
    <property type="entry name" value="REC"/>
    <property type="match status" value="1"/>
</dbReference>
<dbReference type="PANTHER" id="PTHR43228">
    <property type="entry name" value="TWO-COMPONENT RESPONSE REGULATOR"/>
    <property type="match status" value="1"/>
</dbReference>
<evidence type="ECO:0000313" key="4">
    <source>
        <dbReference type="Proteomes" id="UP000000466"/>
    </source>
</evidence>
<proteinExistence type="predicted"/>
<keyword evidence="4" id="KW-1185">Reference proteome</keyword>
<evidence type="ECO:0000259" key="2">
    <source>
        <dbReference type="PROSITE" id="PS50110"/>
    </source>
</evidence>
<feature type="modified residue" description="4-aspartylphosphate" evidence="1">
    <location>
        <position position="63"/>
    </location>
</feature>
<evidence type="ECO:0000313" key="3">
    <source>
        <dbReference type="EMBL" id="AFU97329.1"/>
    </source>
</evidence>
<accession>K4KE64</accession>
<dbReference type="PANTHER" id="PTHR43228:SF1">
    <property type="entry name" value="TWO-COMPONENT RESPONSE REGULATOR ARR22"/>
    <property type="match status" value="1"/>
</dbReference>
<dbReference type="InterPro" id="IPR001789">
    <property type="entry name" value="Sig_transdc_resp-reg_receiver"/>
</dbReference>
<reference evidence="3 4" key="1">
    <citation type="journal article" date="2013" name="Genome Announc.">
        <title>Complete genome sequence of Simiduia agarivorans SA1(T), a marine bacterium able to degrade a variety of polysaccharides.</title>
        <authorList>
            <person name="Lin S.Y."/>
            <person name="Shieh W.Y."/>
            <person name="Chen J.S."/>
            <person name="Tang S.L."/>
        </authorList>
    </citation>
    <scope>NUCLEOTIDE SEQUENCE [LARGE SCALE GENOMIC DNA]</scope>
    <source>
        <strain evidence="4">DSM 21679 / JCM 13881 / BCRC 17597 / SA1</strain>
    </source>
</reference>
<protein>
    <submittedName>
        <fullName evidence="3">Response regulator receiver protein</fullName>
    </submittedName>
</protein>
<dbReference type="InterPro" id="IPR011006">
    <property type="entry name" value="CheY-like_superfamily"/>
</dbReference>
<dbReference type="Pfam" id="PF00072">
    <property type="entry name" value="Response_reg"/>
    <property type="match status" value="1"/>
</dbReference>
<dbReference type="eggNOG" id="COG0745">
    <property type="taxonomic scope" value="Bacteria"/>
</dbReference>
<dbReference type="KEGG" id="saga:M5M_00460"/>
<dbReference type="GO" id="GO:0000160">
    <property type="term" value="P:phosphorelay signal transduction system"/>
    <property type="evidence" value="ECO:0007669"/>
    <property type="project" value="InterPro"/>
</dbReference>
<dbReference type="PROSITE" id="PS50110">
    <property type="entry name" value="RESPONSE_REGULATORY"/>
    <property type="match status" value="1"/>
</dbReference>
<dbReference type="Proteomes" id="UP000000466">
    <property type="component" value="Chromosome"/>
</dbReference>
<name>K4KE64_SIMAS</name>
<dbReference type="RefSeq" id="WP_015045502.1">
    <property type="nucleotide sequence ID" value="NC_018868.3"/>
</dbReference>
<dbReference type="Gene3D" id="3.40.50.2300">
    <property type="match status" value="1"/>
</dbReference>
<dbReference type="EMBL" id="CP003746">
    <property type="protein sequence ID" value="AFU97329.1"/>
    <property type="molecule type" value="Genomic_DNA"/>
</dbReference>
<dbReference type="AlphaFoldDB" id="K4KE64"/>
<dbReference type="InterPro" id="IPR052048">
    <property type="entry name" value="ST_Response_Regulator"/>
</dbReference>
<dbReference type="HOGENOM" id="CLU_000445_69_12_6"/>
<gene>
    <name evidence="3" type="ordered locus">M5M_00460</name>
</gene>